<keyword evidence="1" id="KW-0472">Membrane</keyword>
<evidence type="ECO:0000313" key="2">
    <source>
        <dbReference type="EMBL" id="QDT76016.1"/>
    </source>
</evidence>
<keyword evidence="3" id="KW-1185">Reference proteome</keyword>
<feature type="transmembrane region" description="Helical" evidence="1">
    <location>
        <begin position="60"/>
        <end position="78"/>
    </location>
</feature>
<dbReference type="EMBL" id="CP036339">
    <property type="protein sequence ID" value="QDT76016.1"/>
    <property type="molecule type" value="Genomic_DNA"/>
</dbReference>
<proteinExistence type="predicted"/>
<evidence type="ECO:0000256" key="1">
    <source>
        <dbReference type="SAM" id="Phobius"/>
    </source>
</evidence>
<protein>
    <submittedName>
        <fullName evidence="2">Uncharacterized protein</fullName>
    </submittedName>
</protein>
<feature type="transmembrane region" description="Helical" evidence="1">
    <location>
        <begin position="98"/>
        <end position="118"/>
    </location>
</feature>
<keyword evidence="1" id="KW-0812">Transmembrane</keyword>
<reference evidence="2 3" key="1">
    <citation type="submission" date="2019-02" db="EMBL/GenBank/DDBJ databases">
        <title>Deep-cultivation of Planctomycetes and their phenomic and genomic characterization uncovers novel biology.</title>
        <authorList>
            <person name="Wiegand S."/>
            <person name="Jogler M."/>
            <person name="Boedeker C."/>
            <person name="Pinto D."/>
            <person name="Vollmers J."/>
            <person name="Rivas-Marin E."/>
            <person name="Kohn T."/>
            <person name="Peeters S.H."/>
            <person name="Heuer A."/>
            <person name="Rast P."/>
            <person name="Oberbeckmann S."/>
            <person name="Bunk B."/>
            <person name="Jeske O."/>
            <person name="Meyerdierks A."/>
            <person name="Storesund J.E."/>
            <person name="Kallscheuer N."/>
            <person name="Luecker S."/>
            <person name="Lage O.M."/>
            <person name="Pohl T."/>
            <person name="Merkel B.J."/>
            <person name="Hornburger P."/>
            <person name="Mueller R.-W."/>
            <person name="Bruemmer F."/>
            <person name="Labrenz M."/>
            <person name="Spormann A.M."/>
            <person name="Op den Camp H."/>
            <person name="Overmann J."/>
            <person name="Amann R."/>
            <person name="Jetten M.S.M."/>
            <person name="Mascher T."/>
            <person name="Medema M.H."/>
            <person name="Devos D.P."/>
            <person name="Kaster A.-K."/>
            <person name="Ovreas L."/>
            <person name="Rohde M."/>
            <person name="Galperin M.Y."/>
            <person name="Jogler C."/>
        </authorList>
    </citation>
    <scope>NUCLEOTIDE SEQUENCE [LARGE SCALE GENOMIC DNA]</scope>
    <source>
        <strain evidence="2 3">I41</strain>
    </source>
</reference>
<dbReference type="OrthoDB" id="292864at2"/>
<name>A0A517U5V8_9BACT</name>
<evidence type="ECO:0000313" key="3">
    <source>
        <dbReference type="Proteomes" id="UP000317909"/>
    </source>
</evidence>
<sequence>MAIRIQCGGCKKFINAPEKLAGTSRPCPGCGAAVSIPSLPVAATEAEVLTIEATSKKWKLIQLIGGAGIVVATISLAFDLRTAVGDPTVNFPLGWFTMGLLILSIPVYVIGRVGAWWYHG</sequence>
<dbReference type="AlphaFoldDB" id="A0A517U5V8"/>
<keyword evidence="1" id="KW-1133">Transmembrane helix</keyword>
<dbReference type="RefSeq" id="WP_145435770.1">
    <property type="nucleotide sequence ID" value="NZ_CP036339.1"/>
</dbReference>
<gene>
    <name evidence="2" type="ORF">I41_52610</name>
</gene>
<organism evidence="2 3">
    <name type="scientific">Lacipirellula limnantheis</name>
    <dbReference type="NCBI Taxonomy" id="2528024"/>
    <lineage>
        <taxon>Bacteria</taxon>
        <taxon>Pseudomonadati</taxon>
        <taxon>Planctomycetota</taxon>
        <taxon>Planctomycetia</taxon>
        <taxon>Pirellulales</taxon>
        <taxon>Lacipirellulaceae</taxon>
        <taxon>Lacipirellula</taxon>
    </lineage>
</organism>
<dbReference type="Proteomes" id="UP000317909">
    <property type="component" value="Chromosome"/>
</dbReference>
<dbReference type="KEGG" id="llh:I41_52610"/>
<accession>A0A517U5V8</accession>